<dbReference type="PANTHER" id="PTHR34849">
    <property type="entry name" value="SSL5025 PROTEIN"/>
    <property type="match status" value="1"/>
</dbReference>
<sequence>MKGYIISDPQILGGKPVIKGTRIPIGQILFLLKEGFTLEAINEEYPQLSKKILESAVEEAVKLVDKNVPKFL</sequence>
<accession>A0A0G0WFT7</accession>
<dbReference type="InterPro" id="IPR036388">
    <property type="entry name" value="WH-like_DNA-bd_sf"/>
</dbReference>
<dbReference type="PANTHER" id="PTHR34849:SF3">
    <property type="entry name" value="SSR2962 PROTEIN"/>
    <property type="match status" value="1"/>
</dbReference>
<dbReference type="InterPro" id="IPR009057">
    <property type="entry name" value="Homeodomain-like_sf"/>
</dbReference>
<protein>
    <recommendedName>
        <fullName evidence="3">Antitoxin</fullName>
    </recommendedName>
</protein>
<dbReference type="SUPFAM" id="SSF46689">
    <property type="entry name" value="Homeodomain-like"/>
    <property type="match status" value="1"/>
</dbReference>
<proteinExistence type="predicted"/>
<dbReference type="Gene3D" id="1.10.10.10">
    <property type="entry name" value="Winged helix-like DNA-binding domain superfamily/Winged helix DNA-binding domain"/>
    <property type="match status" value="1"/>
</dbReference>
<dbReference type="Pfam" id="PF04255">
    <property type="entry name" value="DUF433"/>
    <property type="match status" value="1"/>
</dbReference>
<dbReference type="EMBL" id="LCBN01000093">
    <property type="protein sequence ID" value="KKS10892.1"/>
    <property type="molecule type" value="Genomic_DNA"/>
</dbReference>
<reference evidence="1 2" key="1">
    <citation type="journal article" date="2015" name="Nature">
        <title>rRNA introns, odd ribosomes, and small enigmatic genomes across a large radiation of phyla.</title>
        <authorList>
            <person name="Brown C.T."/>
            <person name="Hug L.A."/>
            <person name="Thomas B.C."/>
            <person name="Sharon I."/>
            <person name="Castelle C.J."/>
            <person name="Singh A."/>
            <person name="Wilkins M.J."/>
            <person name="Williams K.H."/>
            <person name="Banfield J.F."/>
        </authorList>
    </citation>
    <scope>NUCLEOTIDE SEQUENCE [LARGE SCALE GENOMIC DNA]</scope>
</reference>
<evidence type="ECO:0000313" key="1">
    <source>
        <dbReference type="EMBL" id="KKS10892.1"/>
    </source>
</evidence>
<evidence type="ECO:0008006" key="3">
    <source>
        <dbReference type="Google" id="ProtNLM"/>
    </source>
</evidence>
<organism evidence="1 2">
    <name type="scientific">Candidatus Daviesbacteria bacterium GW2011_GWB1_41_5</name>
    <dbReference type="NCBI Taxonomy" id="1618429"/>
    <lineage>
        <taxon>Bacteria</taxon>
        <taxon>Candidatus Daviesiibacteriota</taxon>
    </lineage>
</organism>
<name>A0A0G0WFT7_9BACT</name>
<dbReference type="AlphaFoldDB" id="A0A0G0WFT7"/>
<gene>
    <name evidence="1" type="ORF">UU67_C0093G0005</name>
</gene>
<comment type="caution">
    <text evidence="1">The sequence shown here is derived from an EMBL/GenBank/DDBJ whole genome shotgun (WGS) entry which is preliminary data.</text>
</comment>
<dbReference type="Proteomes" id="UP000034753">
    <property type="component" value="Unassembled WGS sequence"/>
</dbReference>
<evidence type="ECO:0000313" key="2">
    <source>
        <dbReference type="Proteomes" id="UP000034753"/>
    </source>
</evidence>
<dbReference type="InterPro" id="IPR007367">
    <property type="entry name" value="DUF433"/>
</dbReference>